<comment type="caution">
    <text evidence="3">The sequence shown here is derived from an EMBL/GenBank/DDBJ whole genome shotgun (WGS) entry which is preliminary data.</text>
</comment>
<keyword evidence="4" id="KW-1185">Reference proteome</keyword>
<evidence type="ECO:0000259" key="1">
    <source>
        <dbReference type="Pfam" id="PF02518"/>
    </source>
</evidence>
<proteinExistence type="predicted"/>
<dbReference type="Proteomes" id="UP000318281">
    <property type="component" value="Unassembled WGS sequence"/>
</dbReference>
<sequence>MKIEIRSLSFDKVKNRYDYLLKEIDKLSENDKEIILDFRFLRWAEPIAMIYFGYQFRKIIEDREGIVVSILEATGKNSGYYGWMGLFKYFVPHATEGKNTGHVKGNNTYIPITNINVKEEYGKSFLRGEYFERGDYIIGRATQLAQIVTGHSELQEILKYIIREIIRNVPEHSGKDDLWICGQAWPSSSYSRAQIVIMDEGIGVHRSLTANQFHKRENETNLDSLRSAIRPGISKAFRRGTENRDTDRWSNSGFGLYVVSELCKKLNGRFLLISGDNYVYTSGDIEEIEDGPNQLDGTLVAIELPLQNTDIDSTTLLSSIIDAGEKIAAHDMISISKASFPSRNINF</sequence>
<protein>
    <submittedName>
        <fullName evidence="3">Sensor histidine kinase</fullName>
    </submittedName>
</protein>
<dbReference type="EMBL" id="VFJA01000003">
    <property type="protein sequence ID" value="TPD56568.1"/>
    <property type="molecule type" value="Genomic_DNA"/>
</dbReference>
<dbReference type="Gene3D" id="3.30.565.10">
    <property type="entry name" value="Histidine kinase-like ATPase, C-terminal domain"/>
    <property type="match status" value="1"/>
</dbReference>
<accession>A0A501P946</accession>
<reference evidence="3 4" key="1">
    <citation type="submission" date="2019-06" db="EMBL/GenBank/DDBJ databases">
        <title>Streptococcus sp.</title>
        <authorList>
            <person name="Xiao C."/>
            <person name="Li X."/>
            <person name="Sun Y."/>
            <person name="Qi H."/>
        </authorList>
    </citation>
    <scope>NUCLEOTIDE SEQUENCE [LARGE SCALE GENOMIC DNA]</scope>
    <source>
        <strain evidence="3 4">C17</strain>
    </source>
</reference>
<dbReference type="SUPFAM" id="SSF55874">
    <property type="entry name" value="ATPase domain of HSP90 chaperone/DNA topoisomerase II/histidine kinase"/>
    <property type="match status" value="1"/>
</dbReference>
<name>A0A501P946_9STRE</name>
<dbReference type="InterPro" id="IPR036890">
    <property type="entry name" value="HATPase_C_sf"/>
</dbReference>
<dbReference type="AlphaFoldDB" id="A0A501P946"/>
<dbReference type="EMBL" id="VFJA01000002">
    <property type="protein sequence ID" value="TPD56870.1"/>
    <property type="molecule type" value="Genomic_DNA"/>
</dbReference>
<evidence type="ECO:0000313" key="2">
    <source>
        <dbReference type="EMBL" id="TPD56568.1"/>
    </source>
</evidence>
<dbReference type="InterPro" id="IPR003594">
    <property type="entry name" value="HATPase_dom"/>
</dbReference>
<keyword evidence="3" id="KW-0418">Kinase</keyword>
<organism evidence="3 4">
    <name type="scientific">Streptococcus symci</name>
    <dbReference type="NCBI Taxonomy" id="2588991"/>
    <lineage>
        <taxon>Bacteria</taxon>
        <taxon>Bacillati</taxon>
        <taxon>Bacillota</taxon>
        <taxon>Bacilli</taxon>
        <taxon>Lactobacillales</taxon>
        <taxon>Streptococcaceae</taxon>
        <taxon>Streptococcus</taxon>
    </lineage>
</organism>
<keyword evidence="3" id="KW-0808">Transferase</keyword>
<gene>
    <name evidence="3" type="ORF">FJN11_04680</name>
    <name evidence="2" type="ORF">FJN11_06880</name>
</gene>
<feature type="domain" description="Histidine kinase/HSP90-like ATPase" evidence="1">
    <location>
        <begin position="156"/>
        <end position="307"/>
    </location>
</feature>
<evidence type="ECO:0000313" key="3">
    <source>
        <dbReference type="EMBL" id="TPD56870.1"/>
    </source>
</evidence>
<evidence type="ECO:0000313" key="4">
    <source>
        <dbReference type="Proteomes" id="UP000318281"/>
    </source>
</evidence>
<dbReference type="RefSeq" id="WP_140224204.1">
    <property type="nucleotide sequence ID" value="NZ_VFJA01000002.1"/>
</dbReference>
<dbReference type="GO" id="GO:0016301">
    <property type="term" value="F:kinase activity"/>
    <property type="evidence" value="ECO:0007669"/>
    <property type="project" value="UniProtKB-KW"/>
</dbReference>
<dbReference type="Pfam" id="PF02518">
    <property type="entry name" value="HATPase_c"/>
    <property type="match status" value="1"/>
</dbReference>